<evidence type="ECO:0000313" key="2">
    <source>
        <dbReference type="Proteomes" id="UP000246806"/>
    </source>
</evidence>
<protein>
    <submittedName>
        <fullName evidence="1">Uncharacterized protein</fullName>
    </submittedName>
</protein>
<sequence length="91" mass="10848">MHIIGRRKQEVIRVAHNTRVEMIATIAELMEDGWSESTLRWSTWELSDKEGAWVAQNYPDVTIYLPKKDDFLRTKPYIFLSEHVRDIEEEK</sequence>
<dbReference type="Proteomes" id="UP000246806">
    <property type="component" value="Genome"/>
</dbReference>
<evidence type="ECO:0000313" key="1">
    <source>
        <dbReference type="EMBL" id="AQN32509.1"/>
    </source>
</evidence>
<gene>
    <name evidence="1" type="ORF">BCP12_091</name>
</gene>
<name>A0A2S0CSP0_9CAUD</name>
<dbReference type="EMBL" id="KX987999">
    <property type="protein sequence ID" value="AQN32509.1"/>
    <property type="molecule type" value="Genomic_DNA"/>
</dbReference>
<organism evidence="1 2">
    <name type="scientific">Bacillus phage BCP12</name>
    <dbReference type="NCBI Taxonomy" id="1913122"/>
    <lineage>
        <taxon>Viruses</taxon>
        <taxon>Duplodnaviria</taxon>
        <taxon>Heunggongvirae</taxon>
        <taxon>Uroviricota</taxon>
        <taxon>Caudoviricetes</taxon>
        <taxon>Herelleviridae</taxon>
        <taxon>Bastillevirinae</taxon>
        <taxon>Tsarbombavirus</taxon>
        <taxon>Tsarbombavirus BCP78</taxon>
    </lineage>
</organism>
<accession>A0A2S0CSP0</accession>
<reference evidence="1 2" key="1">
    <citation type="submission" date="2016-10" db="EMBL/GenBank/DDBJ databases">
        <title>Complete Genome Sequence of Bacillus Phage BCP12.</title>
        <authorList>
            <person name="Ghosh K."/>
            <person name="Kim K.-P."/>
        </authorList>
    </citation>
    <scope>NUCLEOTIDE SEQUENCE [LARGE SCALE GENOMIC DNA]</scope>
</reference>
<proteinExistence type="predicted"/>